<comment type="caution">
    <text evidence="1">The sequence shown here is derived from an EMBL/GenBank/DDBJ whole genome shotgun (WGS) entry which is preliminary data.</text>
</comment>
<dbReference type="AlphaFoldDB" id="A0A4Z2J209"/>
<dbReference type="EMBL" id="SRLO01000029">
    <property type="protein sequence ID" value="TNN84057.1"/>
    <property type="molecule type" value="Genomic_DNA"/>
</dbReference>
<evidence type="ECO:0000313" key="2">
    <source>
        <dbReference type="Proteomes" id="UP000314294"/>
    </source>
</evidence>
<protein>
    <submittedName>
        <fullName evidence="1">Uncharacterized protein</fullName>
    </submittedName>
</protein>
<accession>A0A4Z2J209</accession>
<dbReference type="Proteomes" id="UP000314294">
    <property type="component" value="Unassembled WGS sequence"/>
</dbReference>
<gene>
    <name evidence="1" type="ORF">EYF80_005663</name>
</gene>
<keyword evidence="2" id="KW-1185">Reference proteome</keyword>
<organism evidence="1 2">
    <name type="scientific">Liparis tanakae</name>
    <name type="common">Tanaka's snailfish</name>
    <dbReference type="NCBI Taxonomy" id="230148"/>
    <lineage>
        <taxon>Eukaryota</taxon>
        <taxon>Metazoa</taxon>
        <taxon>Chordata</taxon>
        <taxon>Craniata</taxon>
        <taxon>Vertebrata</taxon>
        <taxon>Euteleostomi</taxon>
        <taxon>Actinopterygii</taxon>
        <taxon>Neopterygii</taxon>
        <taxon>Teleostei</taxon>
        <taxon>Neoteleostei</taxon>
        <taxon>Acanthomorphata</taxon>
        <taxon>Eupercaria</taxon>
        <taxon>Perciformes</taxon>
        <taxon>Cottioidei</taxon>
        <taxon>Cottales</taxon>
        <taxon>Liparidae</taxon>
        <taxon>Liparis</taxon>
    </lineage>
</organism>
<evidence type="ECO:0000313" key="1">
    <source>
        <dbReference type="EMBL" id="TNN84057.1"/>
    </source>
</evidence>
<reference evidence="1 2" key="1">
    <citation type="submission" date="2019-03" db="EMBL/GenBank/DDBJ databases">
        <title>First draft genome of Liparis tanakae, snailfish: a comprehensive survey of snailfish specific genes.</title>
        <authorList>
            <person name="Kim W."/>
            <person name="Song I."/>
            <person name="Jeong J.-H."/>
            <person name="Kim D."/>
            <person name="Kim S."/>
            <person name="Ryu S."/>
            <person name="Song J.Y."/>
            <person name="Lee S.K."/>
        </authorList>
    </citation>
    <scope>NUCLEOTIDE SEQUENCE [LARGE SCALE GENOMIC DNA]</scope>
    <source>
        <tissue evidence="1">Muscle</tissue>
    </source>
</reference>
<sequence>MPRLSKNAPRFAVFVMPARRECASILQKAIETFVMLYLPSIPLTRAQLYGPGLQSPAEIGSEKKLCRARSSLPPSRAHLGRVWFCPLWAVARLESELEEFLVNPLAVMAVATSERLKRSILLSGRMSWRLNVVPICYGSSSREWEV</sequence>
<proteinExistence type="predicted"/>
<name>A0A4Z2J209_9TELE</name>